<keyword evidence="5" id="KW-0804">Transcription</keyword>
<dbReference type="Pfam" id="PF00486">
    <property type="entry name" value="Trans_reg_C"/>
    <property type="match status" value="1"/>
</dbReference>
<dbReference type="GO" id="GO:0005829">
    <property type="term" value="C:cytosol"/>
    <property type="evidence" value="ECO:0007669"/>
    <property type="project" value="TreeGrafter"/>
</dbReference>
<evidence type="ECO:0000313" key="11">
    <source>
        <dbReference type="Proteomes" id="UP000653472"/>
    </source>
</evidence>
<accession>A0A970B5Q5</accession>
<gene>
    <name evidence="10" type="ORF">G7Y82_06530</name>
</gene>
<dbReference type="Pfam" id="PF00072">
    <property type="entry name" value="Response_reg"/>
    <property type="match status" value="1"/>
</dbReference>
<dbReference type="InterPro" id="IPR001789">
    <property type="entry name" value="Sig_transdc_resp-reg_receiver"/>
</dbReference>
<dbReference type="EMBL" id="JAAVXB010000003">
    <property type="protein sequence ID" value="NKF21968.1"/>
    <property type="molecule type" value="Genomic_DNA"/>
</dbReference>
<dbReference type="GO" id="GO:0032993">
    <property type="term" value="C:protein-DNA complex"/>
    <property type="evidence" value="ECO:0007669"/>
    <property type="project" value="TreeGrafter"/>
</dbReference>
<comment type="caution">
    <text evidence="10">The sequence shown here is derived from an EMBL/GenBank/DDBJ whole genome shotgun (WGS) entry which is preliminary data.</text>
</comment>
<organism evidence="10 11">
    <name type="scientific">Solimonas marina</name>
    <dbReference type="NCBI Taxonomy" id="2714601"/>
    <lineage>
        <taxon>Bacteria</taxon>
        <taxon>Pseudomonadati</taxon>
        <taxon>Pseudomonadota</taxon>
        <taxon>Gammaproteobacteria</taxon>
        <taxon>Nevskiales</taxon>
        <taxon>Nevskiaceae</taxon>
        <taxon>Solimonas</taxon>
    </lineage>
</organism>
<dbReference type="RefSeq" id="WP_168147232.1">
    <property type="nucleotide sequence ID" value="NZ_JAAVXB010000003.1"/>
</dbReference>
<dbReference type="SMART" id="SM00862">
    <property type="entry name" value="Trans_reg_C"/>
    <property type="match status" value="1"/>
</dbReference>
<feature type="DNA-binding region" description="OmpR/PhoB-type" evidence="7">
    <location>
        <begin position="124"/>
        <end position="220"/>
    </location>
</feature>
<dbReference type="CDD" id="cd17624">
    <property type="entry name" value="REC_OmpR_PmrA-like"/>
    <property type="match status" value="1"/>
</dbReference>
<evidence type="ECO:0000259" key="9">
    <source>
        <dbReference type="PROSITE" id="PS51755"/>
    </source>
</evidence>
<dbReference type="GO" id="GO:0006355">
    <property type="term" value="P:regulation of DNA-templated transcription"/>
    <property type="evidence" value="ECO:0007669"/>
    <property type="project" value="InterPro"/>
</dbReference>
<keyword evidence="3" id="KW-0805">Transcription regulation</keyword>
<evidence type="ECO:0000313" key="10">
    <source>
        <dbReference type="EMBL" id="NKF21968.1"/>
    </source>
</evidence>
<dbReference type="CDD" id="cd00383">
    <property type="entry name" value="trans_reg_C"/>
    <property type="match status" value="1"/>
</dbReference>
<dbReference type="GO" id="GO:0000976">
    <property type="term" value="F:transcription cis-regulatory region binding"/>
    <property type="evidence" value="ECO:0007669"/>
    <property type="project" value="TreeGrafter"/>
</dbReference>
<evidence type="ECO:0000256" key="2">
    <source>
        <dbReference type="ARBA" id="ARBA00023012"/>
    </source>
</evidence>
<dbReference type="Gene3D" id="1.10.10.10">
    <property type="entry name" value="Winged helix-like DNA-binding domain superfamily/Winged helix DNA-binding domain"/>
    <property type="match status" value="1"/>
</dbReference>
<evidence type="ECO:0000256" key="5">
    <source>
        <dbReference type="ARBA" id="ARBA00023163"/>
    </source>
</evidence>
<dbReference type="FunFam" id="3.40.50.2300:FF:000002">
    <property type="entry name" value="DNA-binding response regulator PhoP"/>
    <property type="match status" value="1"/>
</dbReference>
<feature type="domain" description="OmpR/PhoB-type" evidence="9">
    <location>
        <begin position="124"/>
        <end position="220"/>
    </location>
</feature>
<feature type="domain" description="Response regulatory" evidence="8">
    <location>
        <begin position="2"/>
        <end position="116"/>
    </location>
</feature>
<evidence type="ECO:0000256" key="6">
    <source>
        <dbReference type="PROSITE-ProRule" id="PRU00169"/>
    </source>
</evidence>
<dbReference type="InterPro" id="IPR039420">
    <property type="entry name" value="WalR-like"/>
</dbReference>
<evidence type="ECO:0000259" key="8">
    <source>
        <dbReference type="PROSITE" id="PS50110"/>
    </source>
</evidence>
<dbReference type="PANTHER" id="PTHR48111:SF67">
    <property type="entry name" value="TRANSCRIPTIONAL REGULATORY PROTEIN TCTD"/>
    <property type="match status" value="1"/>
</dbReference>
<dbReference type="PROSITE" id="PS50110">
    <property type="entry name" value="RESPONSE_REGULATORY"/>
    <property type="match status" value="1"/>
</dbReference>
<sequence>MRILVVEDDDTIAEALAHSLGRGGHIVERLADGASADDVLHSQSFDSVILDLGLPKLDGLTLLRYMRDRGDNTPVLILSARDTLDVRIRGLDAGADDYIYKPFEMAELEARLRAVTRRAIARSGGDVVVGPLRLRASERRFFVDEQPLELSPREYAVLEVLLLRHGQVISKAQIQDRLSDWNEELTEAAIELYIHRVRRKLGDCGVTIRTVRGFGYLLQSDDAPAG</sequence>
<protein>
    <submittedName>
        <fullName evidence="10">Response regulator</fullName>
    </submittedName>
</protein>
<dbReference type="Proteomes" id="UP000653472">
    <property type="component" value="Unassembled WGS sequence"/>
</dbReference>
<keyword evidence="4 7" id="KW-0238">DNA-binding</keyword>
<evidence type="ECO:0000256" key="3">
    <source>
        <dbReference type="ARBA" id="ARBA00023015"/>
    </source>
</evidence>
<dbReference type="SMART" id="SM00448">
    <property type="entry name" value="REC"/>
    <property type="match status" value="1"/>
</dbReference>
<evidence type="ECO:0000256" key="4">
    <source>
        <dbReference type="ARBA" id="ARBA00023125"/>
    </source>
</evidence>
<feature type="modified residue" description="4-aspartylphosphate" evidence="6">
    <location>
        <position position="51"/>
    </location>
</feature>
<dbReference type="Gene3D" id="3.40.50.2300">
    <property type="match status" value="1"/>
</dbReference>
<dbReference type="PANTHER" id="PTHR48111">
    <property type="entry name" value="REGULATOR OF RPOS"/>
    <property type="match status" value="1"/>
</dbReference>
<dbReference type="InterPro" id="IPR011006">
    <property type="entry name" value="CheY-like_superfamily"/>
</dbReference>
<dbReference type="PROSITE" id="PS51755">
    <property type="entry name" value="OMPR_PHOB"/>
    <property type="match status" value="1"/>
</dbReference>
<dbReference type="AlphaFoldDB" id="A0A970B5Q5"/>
<dbReference type="Gene3D" id="6.10.250.690">
    <property type="match status" value="1"/>
</dbReference>
<keyword evidence="2" id="KW-0902">Two-component regulatory system</keyword>
<dbReference type="GO" id="GO:0000156">
    <property type="term" value="F:phosphorelay response regulator activity"/>
    <property type="evidence" value="ECO:0007669"/>
    <property type="project" value="TreeGrafter"/>
</dbReference>
<keyword evidence="1 6" id="KW-0597">Phosphoprotein</keyword>
<reference evidence="10" key="1">
    <citation type="submission" date="2020-03" db="EMBL/GenBank/DDBJ databases">
        <title>Solimonas marina sp. nov., isolated from deep seawater of the Pacific Ocean.</title>
        <authorList>
            <person name="Liu X."/>
            <person name="Lai Q."/>
            <person name="Sun F."/>
            <person name="Gai Y."/>
            <person name="Li G."/>
            <person name="Shao Z."/>
        </authorList>
    </citation>
    <scope>NUCLEOTIDE SEQUENCE</scope>
    <source>
        <strain evidence="10">C16B3</strain>
    </source>
</reference>
<dbReference type="SUPFAM" id="SSF52172">
    <property type="entry name" value="CheY-like"/>
    <property type="match status" value="1"/>
</dbReference>
<dbReference type="InterPro" id="IPR036388">
    <property type="entry name" value="WH-like_DNA-bd_sf"/>
</dbReference>
<evidence type="ECO:0000256" key="7">
    <source>
        <dbReference type="PROSITE-ProRule" id="PRU01091"/>
    </source>
</evidence>
<keyword evidence="11" id="KW-1185">Reference proteome</keyword>
<evidence type="ECO:0000256" key="1">
    <source>
        <dbReference type="ARBA" id="ARBA00022553"/>
    </source>
</evidence>
<name>A0A970B5Q5_9GAMM</name>
<dbReference type="InterPro" id="IPR001867">
    <property type="entry name" value="OmpR/PhoB-type_DNA-bd"/>
</dbReference>
<proteinExistence type="predicted"/>